<dbReference type="PANTHER" id="PTHR13163">
    <property type="entry name" value="SPINAL CORD EXPRESSION PROTEIN 4"/>
    <property type="match status" value="1"/>
</dbReference>
<evidence type="ECO:0000256" key="5">
    <source>
        <dbReference type="ARBA" id="ARBA00022692"/>
    </source>
</evidence>
<evidence type="ECO:0000256" key="6">
    <source>
        <dbReference type="ARBA" id="ARBA00022824"/>
    </source>
</evidence>
<evidence type="ECO:0000256" key="8">
    <source>
        <dbReference type="ARBA" id="ARBA00023136"/>
    </source>
</evidence>
<sequence>MANLALTVLSMTIGFFFLIVGIIKLSPILNDDIYKDQRKAFIKFVKVFPFYRQTGWKPDPHVYRRVIGILEVICGLILAVIPGTLKQVANAILLIIMIGALYTSWALKFSLDKMTPTLIFGLLLLCRLIVFAQVRAREKRLQVEAEKQKEAWEKKTD</sequence>
<keyword evidence="11" id="KW-0968">Cytoplasmic vesicle</keyword>
<keyword evidence="9" id="KW-0576">Peroxisome</keyword>
<reference evidence="14 15" key="1">
    <citation type="submission" date="2020-08" db="EMBL/GenBank/DDBJ databases">
        <authorList>
            <person name="Hejnol A."/>
        </authorList>
    </citation>
    <scope>NUCLEOTIDE SEQUENCE [LARGE SCALE GENOMIC DNA]</scope>
</reference>
<evidence type="ECO:0000256" key="10">
    <source>
        <dbReference type="ARBA" id="ARBA00023186"/>
    </source>
</evidence>
<keyword evidence="5 13" id="KW-0812">Transmembrane</keyword>
<dbReference type="GO" id="GO:2000010">
    <property type="term" value="P:positive regulation of protein localization to cell surface"/>
    <property type="evidence" value="ECO:0007669"/>
    <property type="project" value="TreeGrafter"/>
</dbReference>
<organism evidence="14 15">
    <name type="scientific">Dimorphilus gyrociliatus</name>
    <dbReference type="NCBI Taxonomy" id="2664684"/>
    <lineage>
        <taxon>Eukaryota</taxon>
        <taxon>Metazoa</taxon>
        <taxon>Spiralia</taxon>
        <taxon>Lophotrochozoa</taxon>
        <taxon>Annelida</taxon>
        <taxon>Polychaeta</taxon>
        <taxon>Polychaeta incertae sedis</taxon>
        <taxon>Dinophilidae</taxon>
        <taxon>Dimorphilus</taxon>
    </lineage>
</organism>
<keyword evidence="15" id="KW-1185">Reference proteome</keyword>
<dbReference type="InterPro" id="IPR032808">
    <property type="entry name" value="DoxX"/>
</dbReference>
<feature type="transmembrane region" description="Helical" evidence="13">
    <location>
        <begin position="87"/>
        <end position="105"/>
    </location>
</feature>
<dbReference type="Proteomes" id="UP000549394">
    <property type="component" value="Unassembled WGS sequence"/>
</dbReference>
<dbReference type="EMBL" id="CAJFCJ010000001">
    <property type="protein sequence ID" value="CAD5110815.1"/>
    <property type="molecule type" value="Genomic_DNA"/>
</dbReference>
<evidence type="ECO:0000313" key="15">
    <source>
        <dbReference type="Proteomes" id="UP000549394"/>
    </source>
</evidence>
<evidence type="ECO:0000256" key="4">
    <source>
        <dbReference type="ARBA" id="ARBA00006679"/>
    </source>
</evidence>
<evidence type="ECO:0000313" key="14">
    <source>
        <dbReference type="EMBL" id="CAD5110815.1"/>
    </source>
</evidence>
<gene>
    <name evidence="14" type="ORF">DGYR_LOCUS175</name>
</gene>
<dbReference type="GO" id="GO:0031410">
    <property type="term" value="C:cytoplasmic vesicle"/>
    <property type="evidence" value="ECO:0007669"/>
    <property type="project" value="UniProtKB-SubCell"/>
</dbReference>
<dbReference type="Pfam" id="PF13564">
    <property type="entry name" value="DoxX_2"/>
    <property type="match status" value="1"/>
</dbReference>
<feature type="transmembrane region" description="Helical" evidence="13">
    <location>
        <begin position="62"/>
        <end position="81"/>
    </location>
</feature>
<comment type="similarity">
    <text evidence="4">Belongs to the DoxX family.</text>
</comment>
<protein>
    <recommendedName>
        <fullName evidence="12">Novel acetylcholine receptor chaperone</fullName>
    </recommendedName>
</protein>
<keyword evidence="7 13" id="KW-1133">Transmembrane helix</keyword>
<dbReference type="AlphaFoldDB" id="A0A7I8V6K7"/>
<accession>A0A7I8V6K7</accession>
<name>A0A7I8V6K7_9ANNE</name>
<dbReference type="GO" id="GO:0005778">
    <property type="term" value="C:peroxisomal membrane"/>
    <property type="evidence" value="ECO:0007669"/>
    <property type="project" value="UniProtKB-SubCell"/>
</dbReference>
<feature type="transmembrane region" description="Helical" evidence="13">
    <location>
        <begin position="117"/>
        <end position="134"/>
    </location>
</feature>
<proteinExistence type="inferred from homology"/>
<evidence type="ECO:0000256" key="11">
    <source>
        <dbReference type="ARBA" id="ARBA00023329"/>
    </source>
</evidence>
<evidence type="ECO:0000256" key="7">
    <source>
        <dbReference type="ARBA" id="ARBA00022989"/>
    </source>
</evidence>
<keyword evidence="10" id="KW-0143">Chaperone</keyword>
<comment type="caution">
    <text evidence="14">The sequence shown here is derived from an EMBL/GenBank/DDBJ whole genome shotgun (WGS) entry which is preliminary data.</text>
</comment>
<evidence type="ECO:0000256" key="2">
    <source>
        <dbReference type="ARBA" id="ARBA00004541"/>
    </source>
</evidence>
<dbReference type="OrthoDB" id="432685at2759"/>
<keyword evidence="8 13" id="KW-0472">Membrane</keyword>
<dbReference type="PANTHER" id="PTHR13163:SF0">
    <property type="entry name" value="NOVEL ACETYLCHOLINE RECEPTOR CHAPERONE"/>
    <property type="match status" value="1"/>
</dbReference>
<dbReference type="GO" id="GO:0051131">
    <property type="term" value="P:chaperone-mediated protein complex assembly"/>
    <property type="evidence" value="ECO:0007669"/>
    <property type="project" value="TreeGrafter"/>
</dbReference>
<evidence type="ECO:0000256" key="3">
    <source>
        <dbReference type="ARBA" id="ARBA00004585"/>
    </source>
</evidence>
<dbReference type="InterPro" id="IPR040399">
    <property type="entry name" value="TMEM35A/B"/>
</dbReference>
<evidence type="ECO:0000256" key="1">
    <source>
        <dbReference type="ARBA" id="ARBA00004477"/>
    </source>
</evidence>
<evidence type="ECO:0000256" key="13">
    <source>
        <dbReference type="SAM" id="Phobius"/>
    </source>
</evidence>
<evidence type="ECO:0000256" key="12">
    <source>
        <dbReference type="ARBA" id="ARBA00024424"/>
    </source>
</evidence>
<comment type="subcellular location">
    <subcellularLocation>
        <location evidence="2">Cytoplasmic vesicle</location>
    </subcellularLocation>
    <subcellularLocation>
        <location evidence="1">Endoplasmic reticulum membrane</location>
        <topology evidence="1">Multi-pass membrane protein</topology>
    </subcellularLocation>
    <subcellularLocation>
        <location evidence="3">Peroxisome membrane</location>
        <topology evidence="3">Multi-pass membrane protein</topology>
    </subcellularLocation>
</comment>
<feature type="transmembrane region" description="Helical" evidence="13">
    <location>
        <begin position="6"/>
        <end position="29"/>
    </location>
</feature>
<keyword evidence="6" id="KW-0256">Endoplasmic reticulum</keyword>
<dbReference type="GO" id="GO:0005789">
    <property type="term" value="C:endoplasmic reticulum membrane"/>
    <property type="evidence" value="ECO:0007669"/>
    <property type="project" value="UniProtKB-SubCell"/>
</dbReference>
<evidence type="ECO:0000256" key="9">
    <source>
        <dbReference type="ARBA" id="ARBA00023140"/>
    </source>
</evidence>